<organism evidence="1 2">
    <name type="scientific">Collybiopsis confluens</name>
    <dbReference type="NCBI Taxonomy" id="2823264"/>
    <lineage>
        <taxon>Eukaryota</taxon>
        <taxon>Fungi</taxon>
        <taxon>Dikarya</taxon>
        <taxon>Basidiomycota</taxon>
        <taxon>Agaricomycotina</taxon>
        <taxon>Agaricomycetes</taxon>
        <taxon>Agaricomycetidae</taxon>
        <taxon>Agaricales</taxon>
        <taxon>Marasmiineae</taxon>
        <taxon>Omphalotaceae</taxon>
        <taxon>Collybiopsis</taxon>
    </lineage>
</organism>
<comment type="caution">
    <text evidence="1">The sequence shown here is derived from an EMBL/GenBank/DDBJ whole genome shotgun (WGS) entry which is preliminary data.</text>
</comment>
<name>A0A8H5FNT0_9AGAR</name>
<proteinExistence type="predicted"/>
<gene>
    <name evidence="1" type="ORF">D9757_013880</name>
</gene>
<dbReference type="AlphaFoldDB" id="A0A8H5FNT0"/>
<evidence type="ECO:0000313" key="1">
    <source>
        <dbReference type="EMBL" id="KAF5344050.1"/>
    </source>
</evidence>
<sequence length="151" mass="16832">MAAALFERSKYFQPCDIDIKGILGGSTISRQPVTSFLPDLPIPSPIWTFTNGTNVSMIRQEYHDGLNAIIKWVQRAAKSAVLTKKPVDIPFTLTKTLHEDLQDYPNPFIDNENLYAEAGLIVVGLAVSEIWLGGHYNNYDVIITRLQNVGV</sequence>
<reference evidence="1 2" key="1">
    <citation type="journal article" date="2020" name="ISME J.">
        <title>Uncovering the hidden diversity of litter-decomposition mechanisms in mushroom-forming fungi.</title>
        <authorList>
            <person name="Floudas D."/>
            <person name="Bentzer J."/>
            <person name="Ahren D."/>
            <person name="Johansson T."/>
            <person name="Persson P."/>
            <person name="Tunlid A."/>
        </authorList>
    </citation>
    <scope>NUCLEOTIDE SEQUENCE [LARGE SCALE GENOMIC DNA]</scope>
    <source>
        <strain evidence="1 2">CBS 406.79</strain>
    </source>
</reference>
<dbReference type="Proteomes" id="UP000518752">
    <property type="component" value="Unassembled WGS sequence"/>
</dbReference>
<dbReference type="EMBL" id="JAACJN010000421">
    <property type="protein sequence ID" value="KAF5344050.1"/>
    <property type="molecule type" value="Genomic_DNA"/>
</dbReference>
<accession>A0A8H5FNT0</accession>
<keyword evidence="2" id="KW-1185">Reference proteome</keyword>
<protein>
    <submittedName>
        <fullName evidence="1">Uncharacterized protein</fullName>
    </submittedName>
</protein>
<evidence type="ECO:0000313" key="2">
    <source>
        <dbReference type="Proteomes" id="UP000518752"/>
    </source>
</evidence>
<dbReference type="OrthoDB" id="10636787at2759"/>